<dbReference type="HAMAP" id="MF_01894">
    <property type="entry name" value="Smc_prok"/>
    <property type="match status" value="1"/>
</dbReference>
<evidence type="ECO:0000256" key="2">
    <source>
        <dbReference type="ARBA" id="ARBA00022490"/>
    </source>
</evidence>
<keyword evidence="11" id="KW-1185">Reference proteome</keyword>
<feature type="region of interest" description="Disordered" evidence="8">
    <location>
        <begin position="1191"/>
        <end position="1222"/>
    </location>
</feature>
<reference evidence="10" key="2">
    <citation type="submission" date="2020-09" db="EMBL/GenBank/DDBJ databases">
        <authorList>
            <person name="Sun Q."/>
            <person name="Zhou Y."/>
        </authorList>
    </citation>
    <scope>NUCLEOTIDE SEQUENCE</scope>
    <source>
        <strain evidence="10">CGMCC 1.14988</strain>
    </source>
</reference>
<keyword evidence="5 7" id="KW-0175">Coiled coil</keyword>
<dbReference type="GO" id="GO:0030261">
    <property type="term" value="P:chromosome condensation"/>
    <property type="evidence" value="ECO:0007669"/>
    <property type="project" value="InterPro"/>
</dbReference>
<evidence type="ECO:0000313" key="10">
    <source>
        <dbReference type="EMBL" id="GGI06462.1"/>
    </source>
</evidence>
<dbReference type="Gene3D" id="1.20.5.340">
    <property type="match status" value="1"/>
</dbReference>
<dbReference type="EMBL" id="BMHA01000006">
    <property type="protein sequence ID" value="GGI06462.1"/>
    <property type="molecule type" value="Genomic_DNA"/>
</dbReference>
<dbReference type="SMART" id="SM00968">
    <property type="entry name" value="SMC_hinge"/>
    <property type="match status" value="1"/>
</dbReference>
<keyword evidence="2 7" id="KW-0963">Cytoplasm</keyword>
<feature type="coiled-coil region" evidence="7">
    <location>
        <begin position="683"/>
        <end position="752"/>
    </location>
</feature>
<dbReference type="OrthoDB" id="9808768at2"/>
<dbReference type="InterPro" id="IPR010935">
    <property type="entry name" value="SMC_hinge"/>
</dbReference>
<dbReference type="PANTHER" id="PTHR43977">
    <property type="entry name" value="STRUCTURAL MAINTENANCE OF CHROMOSOMES PROTEIN 3"/>
    <property type="match status" value="1"/>
</dbReference>
<feature type="coiled-coil region" evidence="7">
    <location>
        <begin position="191"/>
        <end position="238"/>
    </location>
</feature>
<keyword evidence="3 7" id="KW-0547">Nucleotide-binding</keyword>
<comment type="function">
    <text evidence="7">Required for chromosome condensation and partitioning.</text>
</comment>
<dbReference type="SUPFAM" id="SSF52540">
    <property type="entry name" value="P-loop containing nucleoside triphosphate hydrolases"/>
    <property type="match status" value="1"/>
</dbReference>
<evidence type="ECO:0000256" key="8">
    <source>
        <dbReference type="SAM" id="MobiDB-lite"/>
    </source>
</evidence>
<feature type="compositionally biased region" description="Basic and acidic residues" evidence="8">
    <location>
        <begin position="370"/>
        <end position="383"/>
    </location>
</feature>
<dbReference type="Gene3D" id="1.20.1060.20">
    <property type="match status" value="1"/>
</dbReference>
<protein>
    <recommendedName>
        <fullName evidence="7">Chromosome partition protein Smc</fullName>
    </recommendedName>
</protein>
<dbReference type="PIRSF" id="PIRSF005719">
    <property type="entry name" value="SMC"/>
    <property type="match status" value="1"/>
</dbReference>
<accession>A0A8J3ES41</accession>
<dbReference type="RefSeq" id="WP_130650524.1">
    <property type="nucleotide sequence ID" value="NZ_BMHA01000006.1"/>
</dbReference>
<evidence type="ECO:0000256" key="4">
    <source>
        <dbReference type="ARBA" id="ARBA00022840"/>
    </source>
</evidence>
<dbReference type="SUPFAM" id="SSF75553">
    <property type="entry name" value="Smc hinge domain"/>
    <property type="match status" value="1"/>
</dbReference>
<dbReference type="GO" id="GO:0005694">
    <property type="term" value="C:chromosome"/>
    <property type="evidence" value="ECO:0007669"/>
    <property type="project" value="InterPro"/>
</dbReference>
<gene>
    <name evidence="7 10" type="primary">smc</name>
    <name evidence="10" type="ORF">GCM10011354_19210</name>
</gene>
<dbReference type="InterPro" id="IPR036277">
    <property type="entry name" value="SMC_hinge_sf"/>
</dbReference>
<evidence type="ECO:0000256" key="3">
    <source>
        <dbReference type="ARBA" id="ARBA00022741"/>
    </source>
</evidence>
<evidence type="ECO:0000259" key="9">
    <source>
        <dbReference type="SMART" id="SM00968"/>
    </source>
</evidence>
<comment type="subcellular location">
    <subcellularLocation>
        <location evidence="1 7">Cytoplasm</location>
    </subcellularLocation>
</comment>
<dbReference type="AlphaFoldDB" id="A0A8J3ES41"/>
<reference evidence="10" key="1">
    <citation type="journal article" date="2014" name="Int. J. Syst. Evol. Microbiol.">
        <title>Complete genome sequence of Corynebacterium casei LMG S-19264T (=DSM 44701T), isolated from a smear-ripened cheese.</title>
        <authorList>
            <consortium name="US DOE Joint Genome Institute (JGI-PGF)"/>
            <person name="Walter F."/>
            <person name="Albersmeier A."/>
            <person name="Kalinowski J."/>
            <person name="Ruckert C."/>
        </authorList>
    </citation>
    <scope>NUCLEOTIDE SEQUENCE</scope>
    <source>
        <strain evidence="10">CGMCC 1.14988</strain>
    </source>
</reference>
<dbReference type="NCBIfam" id="TIGR02168">
    <property type="entry name" value="SMC_prok_B"/>
    <property type="match status" value="1"/>
</dbReference>
<dbReference type="GO" id="GO:0006260">
    <property type="term" value="P:DNA replication"/>
    <property type="evidence" value="ECO:0007669"/>
    <property type="project" value="UniProtKB-UniRule"/>
</dbReference>
<dbReference type="Gene3D" id="3.30.70.1620">
    <property type="match status" value="1"/>
</dbReference>
<dbReference type="GO" id="GO:0007062">
    <property type="term" value="P:sister chromatid cohesion"/>
    <property type="evidence" value="ECO:0007669"/>
    <property type="project" value="InterPro"/>
</dbReference>
<dbReference type="GO" id="GO:0005524">
    <property type="term" value="F:ATP binding"/>
    <property type="evidence" value="ECO:0007669"/>
    <property type="project" value="UniProtKB-UniRule"/>
</dbReference>
<dbReference type="Pfam" id="PF06470">
    <property type="entry name" value="SMC_hinge"/>
    <property type="match status" value="1"/>
</dbReference>
<feature type="domain" description="SMC hinge" evidence="9">
    <location>
        <begin position="521"/>
        <end position="645"/>
    </location>
</feature>
<dbReference type="InterPro" id="IPR003395">
    <property type="entry name" value="RecF/RecN/SMC_N"/>
</dbReference>
<feature type="coiled-coil region" evidence="7">
    <location>
        <begin position="997"/>
        <end position="1031"/>
    </location>
</feature>
<comment type="similarity">
    <text evidence="7">Belongs to the SMC family.</text>
</comment>
<keyword evidence="6 7" id="KW-0238">DNA-binding</keyword>
<comment type="domain">
    <text evidence="7">Contains large globular domains required for ATP hydrolysis at each terminus and a third globular domain forming a flexible hinge near the middle of the molecule. These domains are separated by coiled-coil structures.</text>
</comment>
<evidence type="ECO:0000313" key="11">
    <source>
        <dbReference type="Proteomes" id="UP000650511"/>
    </source>
</evidence>
<feature type="binding site" evidence="7">
    <location>
        <begin position="32"/>
        <end position="39"/>
    </location>
    <ligand>
        <name>ATP</name>
        <dbReference type="ChEBI" id="CHEBI:30616"/>
    </ligand>
</feature>
<evidence type="ECO:0000256" key="1">
    <source>
        <dbReference type="ARBA" id="ARBA00004496"/>
    </source>
</evidence>
<dbReference type="InterPro" id="IPR011890">
    <property type="entry name" value="SMC_prok"/>
</dbReference>
<feature type="coiled-coil region" evidence="7">
    <location>
        <begin position="820"/>
        <end position="945"/>
    </location>
</feature>
<comment type="caution">
    <text evidence="10">The sequence shown here is derived from an EMBL/GenBank/DDBJ whole genome shotgun (WGS) entry which is preliminary data.</text>
</comment>
<dbReference type="InterPro" id="IPR024704">
    <property type="entry name" value="SMC"/>
</dbReference>
<evidence type="ECO:0000256" key="5">
    <source>
        <dbReference type="ARBA" id="ARBA00023054"/>
    </source>
</evidence>
<dbReference type="FunFam" id="3.40.50.300:FF:000901">
    <property type="entry name" value="Chromosome partition protein Smc"/>
    <property type="match status" value="1"/>
</dbReference>
<keyword evidence="4 7" id="KW-0067">ATP-binding</keyword>
<feature type="coiled-coil region" evidence="7">
    <location>
        <begin position="428"/>
        <end position="490"/>
    </location>
</feature>
<dbReference type="Proteomes" id="UP000650511">
    <property type="component" value="Unassembled WGS sequence"/>
</dbReference>
<feature type="region of interest" description="Disordered" evidence="8">
    <location>
        <begin position="370"/>
        <end position="391"/>
    </location>
</feature>
<dbReference type="Pfam" id="PF02463">
    <property type="entry name" value="SMC_N"/>
    <property type="match status" value="1"/>
</dbReference>
<evidence type="ECO:0000256" key="7">
    <source>
        <dbReference type="HAMAP-Rule" id="MF_01894"/>
    </source>
</evidence>
<dbReference type="GO" id="GO:0016887">
    <property type="term" value="F:ATP hydrolysis activity"/>
    <property type="evidence" value="ECO:0007669"/>
    <property type="project" value="InterPro"/>
</dbReference>
<dbReference type="GO" id="GO:0007059">
    <property type="term" value="P:chromosome segregation"/>
    <property type="evidence" value="ECO:0007669"/>
    <property type="project" value="UniProtKB-UniRule"/>
</dbReference>
<dbReference type="Gene3D" id="3.40.50.300">
    <property type="entry name" value="P-loop containing nucleotide triphosphate hydrolases"/>
    <property type="match status" value="2"/>
</dbReference>
<dbReference type="GO" id="GO:0003677">
    <property type="term" value="F:DNA binding"/>
    <property type="evidence" value="ECO:0007669"/>
    <property type="project" value="UniProtKB-UniRule"/>
</dbReference>
<organism evidence="10 11">
    <name type="scientific">Egicoccus halophilus</name>
    <dbReference type="NCBI Taxonomy" id="1670830"/>
    <lineage>
        <taxon>Bacteria</taxon>
        <taxon>Bacillati</taxon>
        <taxon>Actinomycetota</taxon>
        <taxon>Nitriliruptoria</taxon>
        <taxon>Egicoccales</taxon>
        <taxon>Egicoccaceae</taxon>
        <taxon>Egicoccus</taxon>
    </lineage>
</organism>
<comment type="subunit">
    <text evidence="7">Homodimer.</text>
</comment>
<name>A0A8J3ES41_9ACTN</name>
<dbReference type="GO" id="GO:0005737">
    <property type="term" value="C:cytoplasm"/>
    <property type="evidence" value="ECO:0007669"/>
    <property type="project" value="UniProtKB-SubCell"/>
</dbReference>
<sequence>MFLRSLTMRGFKSFADKTLLEVEPGITVIVGPNGSGKSNVVDALAWVLGTHSAKKVRGGSMSDVIFAGSPTRNRANQARVEIVIDNADGRLSGAGLGTAASAAEFSEVRVARTIHADGDAAYQINGQDVRALDVQELLSDTGLGRELHTIVGQGQLDEILNAKPEERRRYIEEAAGILKHRRRRERALRKLDQVDGHIDKLRTVLRELRRQLRPLERQAEAADRYAQLQAELRDVKVRRAARELDRLTRLAASEATDDGETTTALQQADRQLATLRERQGGLERELARLGPAAEQAQRTYYRLTSLQERLKGTSDLVEAKRRHLVEYAEEPLAGRPPAELRAQAERLEAQRVERGRDRDADRQRFEAAAAARREAEQARRAHEQAVQAQRRRRAEQRERVLRWEGEVSALRGAVASAEGELGRVASTLDGLDTRVAEAEAEVATVQGEVQQLDVSEVALTDTLEAAEHEVAEAQQVVDDLVTRLREVDARRSSQAARAEALRAALAETGGGTAALLAAGLDGLLGHLADHVRVEGGNDAALAAALGALGEAVVVRTGQDAADAVAWLRAAAPGPATVLAARAPRAPRDTGPARRQRLHDAGAEAVSDLLAPAAGVEDAETVVDALRQVLADTWMVPDWHLAVRLHGDEPALTFVTPEGDVAGPAGFRGGASPERSAVVTATAADDAERDAAASAAELDELRGQRDGAERRLREARGRLAAATERINESDAAITGAAERLARLHKELDALASQRAVVAGQREELATVLERDRAALSELHGRGPDAELDDEELDEGPDETAIELDDRVELARERELEARVHLERTTEQVRHLELQAQGLRAEADEVEAELAEAARRRELRRQAIVRCGELALVARTATEALTRAVQSAAAERDRVQAELGRARSQLGQVRDEAGRAAKALEVLRERRHAAELRRAEVTNRLQQLTDRLRGEFSLSPAEVRAEHPDAVSYDEAALAEREDVLVRKLGLLGRVNPLALEEFKALEERHAFLSDQLDDLRRSKKDLEEVVVAVDDRIRAVFREAFDDIAREFQLTFATVFPGGHGRLVLTEPDDLLVTGIEVEARPPGKKVTRLSLLSGGERSLTVLAFVFAIFRARPSPFYVLDEVDAALDDVNLQRLLRVVRSFRGHAQIIMVTHQKRSMEIADVLYGVTMGPDAVTKVVAERLRDQAAVEALEQRASAAPTQAVQDGPAAEPGRPETVGEPVGG</sequence>
<evidence type="ECO:0000256" key="6">
    <source>
        <dbReference type="ARBA" id="ARBA00023125"/>
    </source>
</evidence>
<proteinExistence type="inferred from homology"/>
<dbReference type="InterPro" id="IPR027417">
    <property type="entry name" value="P-loop_NTPase"/>
</dbReference>